<dbReference type="SMART" id="SM00408">
    <property type="entry name" value="IGc2"/>
    <property type="match status" value="1"/>
</dbReference>
<feature type="domain" description="Fibronectin type-III" evidence="4">
    <location>
        <begin position="101"/>
        <end position="203"/>
    </location>
</feature>
<organism evidence="5 6">
    <name type="scientific">Meganyctiphanes norvegica</name>
    <name type="common">Northern krill</name>
    <name type="synonym">Thysanopoda norvegica</name>
    <dbReference type="NCBI Taxonomy" id="48144"/>
    <lineage>
        <taxon>Eukaryota</taxon>
        <taxon>Metazoa</taxon>
        <taxon>Ecdysozoa</taxon>
        <taxon>Arthropoda</taxon>
        <taxon>Crustacea</taxon>
        <taxon>Multicrustacea</taxon>
        <taxon>Malacostraca</taxon>
        <taxon>Eumalacostraca</taxon>
        <taxon>Eucarida</taxon>
        <taxon>Euphausiacea</taxon>
        <taxon>Euphausiidae</taxon>
        <taxon>Meganyctiphanes</taxon>
    </lineage>
</organism>
<feature type="non-terminal residue" evidence="5">
    <location>
        <position position="690"/>
    </location>
</feature>
<dbReference type="EMBL" id="CAXKWB010015896">
    <property type="protein sequence ID" value="CAL4114746.1"/>
    <property type="molecule type" value="Genomic_DNA"/>
</dbReference>
<evidence type="ECO:0000313" key="6">
    <source>
        <dbReference type="Proteomes" id="UP001497623"/>
    </source>
</evidence>
<evidence type="ECO:0000259" key="4">
    <source>
        <dbReference type="PROSITE" id="PS50853"/>
    </source>
</evidence>
<dbReference type="GO" id="GO:0098609">
    <property type="term" value="P:cell-cell adhesion"/>
    <property type="evidence" value="ECO:0007669"/>
    <property type="project" value="TreeGrafter"/>
</dbReference>
<dbReference type="AlphaFoldDB" id="A0AAV2R4R9"/>
<dbReference type="InterPro" id="IPR013783">
    <property type="entry name" value="Ig-like_fold"/>
</dbReference>
<dbReference type="PROSITE" id="PS50835">
    <property type="entry name" value="IG_LIKE"/>
    <property type="match status" value="1"/>
</dbReference>
<evidence type="ECO:0000313" key="5">
    <source>
        <dbReference type="EMBL" id="CAL4114746.1"/>
    </source>
</evidence>
<dbReference type="Gene3D" id="2.60.40.10">
    <property type="entry name" value="Immunoglobulins"/>
    <property type="match status" value="6"/>
</dbReference>
<dbReference type="PANTHER" id="PTHR44170">
    <property type="entry name" value="PROTEIN SIDEKICK"/>
    <property type="match status" value="1"/>
</dbReference>
<evidence type="ECO:0008006" key="7">
    <source>
        <dbReference type="Google" id="ProtNLM"/>
    </source>
</evidence>
<dbReference type="SMART" id="SM00060">
    <property type="entry name" value="FN3"/>
    <property type="match status" value="5"/>
</dbReference>
<protein>
    <recommendedName>
        <fullName evidence="7">Down syndrome cell adhesion molecule-like protein Dscam2</fullName>
    </recommendedName>
</protein>
<dbReference type="PANTHER" id="PTHR44170:SF56">
    <property type="entry name" value="FIBRONECTIN TYPE-III DOMAIN-CONTAINING PROTEIN"/>
    <property type="match status" value="1"/>
</dbReference>
<feature type="domain" description="Fibronectin type-III" evidence="4">
    <location>
        <begin position="495"/>
        <end position="592"/>
    </location>
</feature>
<keyword evidence="2" id="KW-1015">Disulfide bond</keyword>
<feature type="domain" description="Fibronectin type-III" evidence="4">
    <location>
        <begin position="309"/>
        <end position="406"/>
    </location>
</feature>
<name>A0AAV2R4R9_MEGNR</name>
<dbReference type="InterPro" id="IPR007110">
    <property type="entry name" value="Ig-like_dom"/>
</dbReference>
<dbReference type="InterPro" id="IPR036179">
    <property type="entry name" value="Ig-like_dom_sf"/>
</dbReference>
<dbReference type="FunFam" id="2.60.40.10:FF:000028">
    <property type="entry name" value="Neuronal cell adhesion molecule"/>
    <property type="match status" value="1"/>
</dbReference>
<proteinExistence type="predicted"/>
<feature type="domain" description="Ig-like" evidence="3">
    <location>
        <begin position="407"/>
        <end position="487"/>
    </location>
</feature>
<evidence type="ECO:0000256" key="1">
    <source>
        <dbReference type="ARBA" id="ARBA00022737"/>
    </source>
</evidence>
<dbReference type="SUPFAM" id="SSF49265">
    <property type="entry name" value="Fibronectin type III"/>
    <property type="match status" value="3"/>
</dbReference>
<dbReference type="SMART" id="SM00409">
    <property type="entry name" value="IG"/>
    <property type="match status" value="1"/>
</dbReference>
<accession>A0AAV2R4R9</accession>
<dbReference type="SUPFAM" id="SSF48726">
    <property type="entry name" value="Immunoglobulin"/>
    <property type="match status" value="1"/>
</dbReference>
<dbReference type="InterPro" id="IPR003598">
    <property type="entry name" value="Ig_sub2"/>
</dbReference>
<evidence type="ECO:0000259" key="3">
    <source>
        <dbReference type="PROSITE" id="PS50835"/>
    </source>
</evidence>
<evidence type="ECO:0000256" key="2">
    <source>
        <dbReference type="ARBA" id="ARBA00023157"/>
    </source>
</evidence>
<dbReference type="Proteomes" id="UP001497623">
    <property type="component" value="Unassembled WGS sequence"/>
</dbReference>
<feature type="non-terminal residue" evidence="5">
    <location>
        <position position="1"/>
    </location>
</feature>
<dbReference type="InterPro" id="IPR036116">
    <property type="entry name" value="FN3_sf"/>
</dbReference>
<gene>
    <name evidence="5" type="ORF">MNOR_LOCUS20502</name>
</gene>
<keyword evidence="6" id="KW-1185">Reference proteome</keyword>
<dbReference type="Pfam" id="PF00041">
    <property type="entry name" value="fn3"/>
    <property type="match status" value="4"/>
</dbReference>
<sequence length="690" mass="75476">EPPTAPHNVITDDITSRSAIISWNLPKPASVTIQYKVATESSWSTNGRNISVGAWTTSHELIGLEPFKKYALRLFTVNELGVSQPSSTVIFSTLEEAPSGSPEGVRVDSGGQRSLLVSWRTPKPSLLHGPLRGYILAYRKQSVQESFTFITRPVTAPGLPVEEKYTLSRLQPSTFYEVAVQAFTKAGLGPLSSPRIVHATDVDVPLCPPLGVTCRPSSRRNIRIWWSPPQSSCENNSVTGYKIVAIPTQNTCPVYNAPWEVNTTNLEKSLDFLPPASNLSIQVHALNAAGIGPSSQHVLCTTLDEEPGAPENLQLGVLGESKVLVSWEPPSGCHGTINHYTLSYMQRNKPQVDLHVRAGDMEHTWKEINGLTPGIRLEVWLTASTVMGESGPSTRISVLPTQTSSSPPIALTGNRVWRVSEGSGVTLGCRAQGSPTPTISWTKDSQVILSSHLTQLLPGGDLHINGVTSSNNYTCTVRNSLGSDSVTHMIIMSKPPTAPLLRLNYATHYSLNLTIISNGKLYDPIQGYRLHHRNGFGGDWKEVIESPSGSGSTTLELRDLPCGSSRHVYVTAFNIHGKSPQSNMLITSTQGSYPKHPDKMQLLEMNRTCLTVRPYTWLENGCSITHWKIEESVTDTSWKVVHAHLPRSTTDVGLCSIAIAQSWYLLKVIVYSTAGELAVVYKIDARHFLK</sequence>
<keyword evidence="1" id="KW-0677">Repeat</keyword>
<comment type="caution">
    <text evidence="5">The sequence shown here is derived from an EMBL/GenBank/DDBJ whole genome shotgun (WGS) entry which is preliminary data.</text>
</comment>
<feature type="domain" description="Fibronectin type-III" evidence="4">
    <location>
        <begin position="208"/>
        <end position="305"/>
    </location>
</feature>
<reference evidence="5 6" key="1">
    <citation type="submission" date="2024-05" db="EMBL/GenBank/DDBJ databases">
        <authorList>
            <person name="Wallberg A."/>
        </authorList>
    </citation>
    <scope>NUCLEOTIDE SEQUENCE [LARGE SCALE GENOMIC DNA]</scope>
</reference>
<dbReference type="PROSITE" id="PS50853">
    <property type="entry name" value="FN3"/>
    <property type="match status" value="5"/>
</dbReference>
<dbReference type="CDD" id="cd00063">
    <property type="entry name" value="FN3"/>
    <property type="match status" value="5"/>
</dbReference>
<dbReference type="Pfam" id="PF13927">
    <property type="entry name" value="Ig_3"/>
    <property type="match status" value="1"/>
</dbReference>
<dbReference type="InterPro" id="IPR003599">
    <property type="entry name" value="Ig_sub"/>
</dbReference>
<feature type="domain" description="Fibronectin type-III" evidence="4">
    <location>
        <begin position="5"/>
        <end position="96"/>
    </location>
</feature>
<dbReference type="InterPro" id="IPR003961">
    <property type="entry name" value="FN3_dom"/>
</dbReference>